<evidence type="ECO:0000313" key="2">
    <source>
        <dbReference type="Proteomes" id="UP000019141"/>
    </source>
</evidence>
<proteinExistence type="predicted"/>
<protein>
    <recommendedName>
        <fullName evidence="3">Right handed beta helix domain-containing protein</fullName>
    </recommendedName>
</protein>
<comment type="caution">
    <text evidence="1">The sequence shown here is derived from an EMBL/GenBank/DDBJ whole genome shotgun (WGS) entry which is preliminary data.</text>
</comment>
<evidence type="ECO:0008006" key="3">
    <source>
        <dbReference type="Google" id="ProtNLM"/>
    </source>
</evidence>
<dbReference type="AlphaFoldDB" id="W4L224"/>
<dbReference type="HOGENOM" id="CLU_1493575_0_0_7"/>
<dbReference type="Proteomes" id="UP000019141">
    <property type="component" value="Unassembled WGS sequence"/>
</dbReference>
<dbReference type="Gene3D" id="2.160.20.10">
    <property type="entry name" value="Single-stranded right-handed beta-helix, Pectin lyase-like"/>
    <property type="match status" value="1"/>
</dbReference>
<dbReference type="EMBL" id="AZHW01001637">
    <property type="protein sequence ID" value="ETW92138.1"/>
    <property type="molecule type" value="Genomic_DNA"/>
</dbReference>
<evidence type="ECO:0000313" key="1">
    <source>
        <dbReference type="EMBL" id="ETW92138.1"/>
    </source>
</evidence>
<dbReference type="SUPFAM" id="SSF51126">
    <property type="entry name" value="Pectin lyase-like"/>
    <property type="match status" value="1"/>
</dbReference>
<gene>
    <name evidence="1" type="ORF">ETSY1_44965</name>
</gene>
<dbReference type="InterPro" id="IPR011050">
    <property type="entry name" value="Pectin_lyase_fold/virulence"/>
</dbReference>
<accession>W4L224</accession>
<reference evidence="1 2" key="1">
    <citation type="journal article" date="2014" name="Nature">
        <title>An environmental bacterial taxon with a large and distinct metabolic repertoire.</title>
        <authorList>
            <person name="Wilson M.C."/>
            <person name="Mori T."/>
            <person name="Ruckert C."/>
            <person name="Uria A.R."/>
            <person name="Helf M.J."/>
            <person name="Takada K."/>
            <person name="Gernert C."/>
            <person name="Steffens U.A."/>
            <person name="Heycke N."/>
            <person name="Schmitt S."/>
            <person name="Rinke C."/>
            <person name="Helfrich E.J."/>
            <person name="Brachmann A.O."/>
            <person name="Gurgui C."/>
            <person name="Wakimoto T."/>
            <person name="Kracht M."/>
            <person name="Crusemann M."/>
            <person name="Hentschel U."/>
            <person name="Abe I."/>
            <person name="Matsunaga S."/>
            <person name="Kalinowski J."/>
            <person name="Takeyama H."/>
            <person name="Piel J."/>
        </authorList>
    </citation>
    <scope>NUCLEOTIDE SEQUENCE [LARGE SCALE GENOMIC DNA]</scope>
    <source>
        <strain evidence="2">TSY1</strain>
    </source>
</reference>
<keyword evidence="2" id="KW-1185">Reference proteome</keyword>
<organism evidence="1 2">
    <name type="scientific">Entotheonella factor</name>
    <dbReference type="NCBI Taxonomy" id="1429438"/>
    <lineage>
        <taxon>Bacteria</taxon>
        <taxon>Pseudomonadati</taxon>
        <taxon>Nitrospinota/Tectimicrobiota group</taxon>
        <taxon>Candidatus Tectimicrobiota</taxon>
        <taxon>Candidatus Entotheonellia</taxon>
        <taxon>Candidatus Entotheonellales</taxon>
        <taxon>Candidatus Entotheonellaceae</taxon>
        <taxon>Candidatus Entotheonella</taxon>
    </lineage>
</organism>
<name>W4L224_ENTF1</name>
<sequence>MGALPLADVILQNIRVYSYADGPELYTNGAGNLAGPAFACFGTRRLSIRDVTIVAEAPQTGRAMLLRGPTEDLSVENVRIFGPWGEAAGPLTTMAVFTADTIATLPQPKIHRVSMRNVYIESGGENGIDFERIEDLHVQNVIVDSASRNGIRVSSCDRVNLENCVVKLVSGHIFWGVASG</sequence>
<dbReference type="InterPro" id="IPR012334">
    <property type="entry name" value="Pectin_lyas_fold"/>
</dbReference>